<dbReference type="SUPFAM" id="SSF53098">
    <property type="entry name" value="Ribonuclease H-like"/>
    <property type="match status" value="1"/>
</dbReference>
<dbReference type="GO" id="GO:0008270">
    <property type="term" value="F:zinc ion binding"/>
    <property type="evidence" value="ECO:0007669"/>
    <property type="project" value="UniProtKB-KW"/>
</dbReference>
<feature type="region of interest" description="Disordered" evidence="6">
    <location>
        <begin position="762"/>
        <end position="782"/>
    </location>
</feature>
<protein>
    <recommendedName>
        <fullName evidence="7">HAT C-terminal dimerisation domain-containing protein</fullName>
    </recommendedName>
</protein>
<evidence type="ECO:0000256" key="4">
    <source>
        <dbReference type="ARBA" id="ARBA00022833"/>
    </source>
</evidence>
<comment type="caution">
    <text evidence="8">The sequence shown here is derived from an EMBL/GenBank/DDBJ whole genome shotgun (WGS) entry which is preliminary data.</text>
</comment>
<dbReference type="GO" id="GO:0005634">
    <property type="term" value="C:nucleus"/>
    <property type="evidence" value="ECO:0007669"/>
    <property type="project" value="UniProtKB-SubCell"/>
</dbReference>
<gene>
    <name evidence="8" type="ORF">EST38_g4780</name>
</gene>
<evidence type="ECO:0000313" key="9">
    <source>
        <dbReference type="Proteomes" id="UP000290288"/>
    </source>
</evidence>
<dbReference type="STRING" id="2316362.A0A4Q2DPH6"/>
<dbReference type="OrthoDB" id="3250324at2759"/>
<feature type="compositionally biased region" description="Low complexity" evidence="6">
    <location>
        <begin position="85"/>
        <end position="108"/>
    </location>
</feature>
<feature type="region of interest" description="Disordered" evidence="6">
    <location>
        <begin position="1"/>
        <end position="110"/>
    </location>
</feature>
<name>A0A4Q2DPH6_9AGAR</name>
<feature type="domain" description="HAT C-terminal dimerisation" evidence="7">
    <location>
        <begin position="655"/>
        <end position="716"/>
    </location>
</feature>
<dbReference type="InterPro" id="IPR012337">
    <property type="entry name" value="RNaseH-like_sf"/>
</dbReference>
<organism evidence="8 9">
    <name type="scientific">Candolleomyces aberdarensis</name>
    <dbReference type="NCBI Taxonomy" id="2316362"/>
    <lineage>
        <taxon>Eukaryota</taxon>
        <taxon>Fungi</taxon>
        <taxon>Dikarya</taxon>
        <taxon>Basidiomycota</taxon>
        <taxon>Agaricomycotina</taxon>
        <taxon>Agaricomycetes</taxon>
        <taxon>Agaricomycetidae</taxon>
        <taxon>Agaricales</taxon>
        <taxon>Agaricineae</taxon>
        <taxon>Psathyrellaceae</taxon>
        <taxon>Candolleomyces</taxon>
    </lineage>
</organism>
<evidence type="ECO:0000256" key="2">
    <source>
        <dbReference type="ARBA" id="ARBA00022723"/>
    </source>
</evidence>
<evidence type="ECO:0000313" key="8">
    <source>
        <dbReference type="EMBL" id="RXW21072.1"/>
    </source>
</evidence>
<proteinExistence type="predicted"/>
<accession>A0A4Q2DPH6</accession>
<feature type="compositionally biased region" description="Acidic residues" evidence="6">
    <location>
        <begin position="765"/>
        <end position="782"/>
    </location>
</feature>
<dbReference type="PANTHER" id="PTHR46481">
    <property type="entry name" value="ZINC FINGER BED DOMAIN-CONTAINING PROTEIN 4"/>
    <property type="match status" value="1"/>
</dbReference>
<keyword evidence="9" id="KW-1185">Reference proteome</keyword>
<dbReference type="GO" id="GO:0046983">
    <property type="term" value="F:protein dimerization activity"/>
    <property type="evidence" value="ECO:0007669"/>
    <property type="project" value="InterPro"/>
</dbReference>
<dbReference type="InterPro" id="IPR052035">
    <property type="entry name" value="ZnF_BED_domain_contain"/>
</dbReference>
<evidence type="ECO:0000256" key="6">
    <source>
        <dbReference type="SAM" id="MobiDB-lite"/>
    </source>
</evidence>
<dbReference type="EMBL" id="SDEE01000122">
    <property type="protein sequence ID" value="RXW21072.1"/>
    <property type="molecule type" value="Genomic_DNA"/>
</dbReference>
<sequence length="782" mass="87076">MFKVSDSLAPPSSSESQAPIESAGSSSEPIADTAENPFLSGGSQSPCGSSSPGSRNGALYAVARSALERPRAGLHSPSRGRHHSCSPSTSSASSVSGDDSDAGGSTASQCDSKRYDARDVWHFFKEQPALGCFCCVFCLSQAAAGTLADNEQVKHYNKKSGTGTMRRHLYGHHCNDWIAECDRRGFKIIAKSAQKHVKAYRVMQANLPQAATDDSGCGSIPDFTHEAFIDALVDFIVADDQSINVIESVFFRRLILLLCKELRDEDIPHRTSVRNHIRARWEVYMEELQTELQNSVGRISLTTDLWSDPNLRPFMAVTAHWIEAKTVKTAEGPVTNLVLRADLIAFHNVPGRHTGEHLSTALLYVLDRLKIAGKIGWITMDNASNNDTLMEHLAISLNQREITFSARDNRIWCFPHITNLACKAVLGAITNTKLAGVDDDEGDPEKEPILTAPDRDIIAHTRTLIRVIRSSSLRRDRFANIQRSLYPDRHVLELIRDVDTRWSSTLLMIERFVKLESVNKMISTNRELQKYHLHDFEWETLDAYINILRIPHAFQQKLSHEKIPTLYQALPHFHRMIAAWQSKKAVMPRYRTVIDAGIAKLEEYLDEIDDIPAYTLAIHDVLGSPITHADARSRSIHAKVEAYLADGRVGCGSTIKFWQENREEYPTIYRLTIDILPIAGSAVPCERVFSSAKETMPSRRGRILPSLMEALQMLKFSLKGSSGLNFTAGTGQEDEIGGMEGAASDAGRLPDDITSYITLLLNEPPLEDDSDEEEDKLESEIP</sequence>
<feature type="compositionally biased region" description="Low complexity" evidence="6">
    <location>
        <begin position="1"/>
        <end position="23"/>
    </location>
</feature>
<dbReference type="Proteomes" id="UP000290288">
    <property type="component" value="Unassembled WGS sequence"/>
</dbReference>
<feature type="compositionally biased region" description="Low complexity" evidence="6">
    <location>
        <begin position="40"/>
        <end position="54"/>
    </location>
</feature>
<dbReference type="InterPro" id="IPR008906">
    <property type="entry name" value="HATC_C_dom"/>
</dbReference>
<evidence type="ECO:0000256" key="5">
    <source>
        <dbReference type="ARBA" id="ARBA00023242"/>
    </source>
</evidence>
<dbReference type="PANTHER" id="PTHR46481:SF10">
    <property type="entry name" value="ZINC FINGER BED DOMAIN-CONTAINING PROTEIN 39"/>
    <property type="match status" value="1"/>
</dbReference>
<evidence type="ECO:0000256" key="3">
    <source>
        <dbReference type="ARBA" id="ARBA00022771"/>
    </source>
</evidence>
<dbReference type="AlphaFoldDB" id="A0A4Q2DPH6"/>
<evidence type="ECO:0000259" key="7">
    <source>
        <dbReference type="Pfam" id="PF05699"/>
    </source>
</evidence>
<keyword evidence="2" id="KW-0479">Metal-binding</keyword>
<keyword evidence="3" id="KW-0863">Zinc-finger</keyword>
<evidence type="ECO:0000256" key="1">
    <source>
        <dbReference type="ARBA" id="ARBA00004123"/>
    </source>
</evidence>
<dbReference type="Pfam" id="PF05699">
    <property type="entry name" value="Dimer_Tnp_hAT"/>
    <property type="match status" value="1"/>
</dbReference>
<reference evidence="8 9" key="1">
    <citation type="submission" date="2019-01" db="EMBL/GenBank/DDBJ databases">
        <title>Draft genome sequence of Psathyrella aberdarensis IHI B618.</title>
        <authorList>
            <person name="Buettner E."/>
            <person name="Kellner H."/>
        </authorList>
    </citation>
    <scope>NUCLEOTIDE SEQUENCE [LARGE SCALE GENOMIC DNA]</scope>
    <source>
        <strain evidence="8 9">IHI B618</strain>
    </source>
</reference>
<keyword evidence="4" id="KW-0862">Zinc</keyword>
<comment type="subcellular location">
    <subcellularLocation>
        <location evidence="1">Nucleus</location>
    </subcellularLocation>
</comment>
<keyword evidence="5" id="KW-0539">Nucleus</keyword>